<organism evidence="6 7">
    <name type="scientific">Actinomycetospora atypica</name>
    <dbReference type="NCBI Taxonomy" id="1290095"/>
    <lineage>
        <taxon>Bacteria</taxon>
        <taxon>Bacillati</taxon>
        <taxon>Actinomycetota</taxon>
        <taxon>Actinomycetes</taxon>
        <taxon>Pseudonocardiales</taxon>
        <taxon>Pseudonocardiaceae</taxon>
        <taxon>Actinomycetospora</taxon>
    </lineage>
</organism>
<dbReference type="GO" id="GO:0003677">
    <property type="term" value="F:DNA binding"/>
    <property type="evidence" value="ECO:0007669"/>
    <property type="project" value="UniProtKB-KW"/>
</dbReference>
<keyword evidence="1" id="KW-0678">Repressor</keyword>
<evidence type="ECO:0000256" key="2">
    <source>
        <dbReference type="ARBA" id="ARBA00023015"/>
    </source>
</evidence>
<keyword evidence="2" id="KW-0805">Transcription regulation</keyword>
<feature type="domain" description="HTH lacI-type" evidence="5">
    <location>
        <begin position="1"/>
        <end position="53"/>
    </location>
</feature>
<protein>
    <submittedName>
        <fullName evidence="6">LacI family DNA-binding transcriptional regulator</fullName>
    </submittedName>
</protein>
<dbReference type="RefSeq" id="WP_378036366.1">
    <property type="nucleotide sequence ID" value="NZ_JBHSIV010000011.1"/>
</dbReference>
<dbReference type="PANTHER" id="PTHR30146:SF148">
    <property type="entry name" value="HTH-TYPE TRANSCRIPTIONAL REPRESSOR PURR-RELATED"/>
    <property type="match status" value="1"/>
</dbReference>
<gene>
    <name evidence="6" type="ORF">ACFPBZ_12425</name>
</gene>
<dbReference type="InterPro" id="IPR046335">
    <property type="entry name" value="LacI/GalR-like_sensor"/>
</dbReference>
<dbReference type="PROSITE" id="PS50932">
    <property type="entry name" value="HTH_LACI_2"/>
    <property type="match status" value="1"/>
</dbReference>
<dbReference type="SUPFAM" id="SSF53822">
    <property type="entry name" value="Periplasmic binding protein-like I"/>
    <property type="match status" value="1"/>
</dbReference>
<evidence type="ECO:0000256" key="3">
    <source>
        <dbReference type="ARBA" id="ARBA00023125"/>
    </source>
</evidence>
<sequence>MADVARRAGVSTATVSHVLNNTRSVSADTRAAVLAAVEETAYTPNTVARSLATSRTTTLGLVLSAISNPYFGELLSSAESAAAAAGYTLLLVDPHEDPDYERTVVARLHHHRVDGVVLAPSPAPEAALEYLARHEVPTVLLDRLISDGIASSLDQVGSENREATATLTRHLVGHGHTRIALVAGLSGLTTTSERCAGFLQALDETGVVPDPALQVSGESATEPARAAMADLLALPEPPTAVVVGNNSMTIGVIAALRDAGARVPEDVAVVAFDDFAWADLFAPRLTVMAQPFTRIASEAVRLLLRRRAQPDASVEVQQLAPSFVVRESCGCVPGEPPVVP</sequence>
<keyword evidence="3 6" id="KW-0238">DNA-binding</keyword>
<dbReference type="PANTHER" id="PTHR30146">
    <property type="entry name" value="LACI-RELATED TRANSCRIPTIONAL REPRESSOR"/>
    <property type="match status" value="1"/>
</dbReference>
<comment type="caution">
    <text evidence="6">The sequence shown here is derived from an EMBL/GenBank/DDBJ whole genome shotgun (WGS) entry which is preliminary data.</text>
</comment>
<reference evidence="7" key="1">
    <citation type="journal article" date="2019" name="Int. J. Syst. Evol. Microbiol.">
        <title>The Global Catalogue of Microorganisms (GCM) 10K type strain sequencing project: providing services to taxonomists for standard genome sequencing and annotation.</title>
        <authorList>
            <consortium name="The Broad Institute Genomics Platform"/>
            <consortium name="The Broad Institute Genome Sequencing Center for Infectious Disease"/>
            <person name="Wu L."/>
            <person name="Ma J."/>
        </authorList>
    </citation>
    <scope>NUCLEOTIDE SEQUENCE [LARGE SCALE GENOMIC DNA]</scope>
    <source>
        <strain evidence="7">CGMCC 4.7093</strain>
    </source>
</reference>
<dbReference type="CDD" id="cd01392">
    <property type="entry name" value="HTH_LacI"/>
    <property type="match status" value="1"/>
</dbReference>
<keyword evidence="4" id="KW-0804">Transcription</keyword>
<evidence type="ECO:0000313" key="6">
    <source>
        <dbReference type="EMBL" id="MFC5063015.1"/>
    </source>
</evidence>
<dbReference type="SMART" id="SM00354">
    <property type="entry name" value="HTH_LACI"/>
    <property type="match status" value="1"/>
</dbReference>
<dbReference type="Pfam" id="PF00356">
    <property type="entry name" value="LacI"/>
    <property type="match status" value="1"/>
</dbReference>
<dbReference type="EMBL" id="JBHSIV010000011">
    <property type="protein sequence ID" value="MFC5063015.1"/>
    <property type="molecule type" value="Genomic_DNA"/>
</dbReference>
<evidence type="ECO:0000256" key="1">
    <source>
        <dbReference type="ARBA" id="ARBA00022491"/>
    </source>
</evidence>
<evidence type="ECO:0000256" key="4">
    <source>
        <dbReference type="ARBA" id="ARBA00023163"/>
    </source>
</evidence>
<dbReference type="Gene3D" id="3.40.50.2300">
    <property type="match status" value="2"/>
</dbReference>
<name>A0ABV9YJG4_9PSEU</name>
<keyword evidence="7" id="KW-1185">Reference proteome</keyword>
<dbReference type="CDD" id="cd06267">
    <property type="entry name" value="PBP1_LacI_sugar_binding-like"/>
    <property type="match status" value="1"/>
</dbReference>
<evidence type="ECO:0000313" key="7">
    <source>
        <dbReference type="Proteomes" id="UP001595947"/>
    </source>
</evidence>
<evidence type="ECO:0000259" key="5">
    <source>
        <dbReference type="PROSITE" id="PS50932"/>
    </source>
</evidence>
<dbReference type="InterPro" id="IPR010982">
    <property type="entry name" value="Lambda_DNA-bd_dom_sf"/>
</dbReference>
<dbReference type="PROSITE" id="PS00356">
    <property type="entry name" value="HTH_LACI_1"/>
    <property type="match status" value="1"/>
</dbReference>
<accession>A0ABV9YJG4</accession>
<proteinExistence type="predicted"/>
<dbReference type="InterPro" id="IPR028082">
    <property type="entry name" value="Peripla_BP_I"/>
</dbReference>
<dbReference type="Gene3D" id="1.10.260.40">
    <property type="entry name" value="lambda repressor-like DNA-binding domains"/>
    <property type="match status" value="1"/>
</dbReference>
<dbReference type="Proteomes" id="UP001595947">
    <property type="component" value="Unassembled WGS sequence"/>
</dbReference>
<dbReference type="InterPro" id="IPR000843">
    <property type="entry name" value="HTH_LacI"/>
</dbReference>
<dbReference type="SUPFAM" id="SSF47413">
    <property type="entry name" value="lambda repressor-like DNA-binding domains"/>
    <property type="match status" value="1"/>
</dbReference>
<dbReference type="Pfam" id="PF13377">
    <property type="entry name" value="Peripla_BP_3"/>
    <property type="match status" value="1"/>
</dbReference>